<proteinExistence type="predicted"/>
<keyword evidence="2" id="KW-0378">Hydrolase</keyword>
<keyword evidence="3 4" id="KW-0472">Membrane</keyword>
<evidence type="ECO:0000313" key="7">
    <source>
        <dbReference type="EMBL" id="WPY00373.1"/>
    </source>
</evidence>
<dbReference type="SUPFAM" id="SSF56601">
    <property type="entry name" value="beta-lactamase/transpeptidase-like"/>
    <property type="match status" value="1"/>
</dbReference>
<dbReference type="Pfam" id="PF03717">
    <property type="entry name" value="PBP_dimer"/>
    <property type="match status" value="1"/>
</dbReference>
<dbReference type="Gene3D" id="3.90.1310.10">
    <property type="entry name" value="Penicillin-binding protein 2a (Domain 2)"/>
    <property type="match status" value="1"/>
</dbReference>
<dbReference type="InterPro" id="IPR036138">
    <property type="entry name" value="PBP_dimer_sf"/>
</dbReference>
<evidence type="ECO:0000259" key="6">
    <source>
        <dbReference type="Pfam" id="PF03717"/>
    </source>
</evidence>
<dbReference type="Pfam" id="PF00905">
    <property type="entry name" value="Transpeptidase"/>
    <property type="match status" value="1"/>
</dbReference>
<dbReference type="PANTHER" id="PTHR30627">
    <property type="entry name" value="PEPTIDOGLYCAN D,D-TRANSPEPTIDASE"/>
    <property type="match status" value="1"/>
</dbReference>
<dbReference type="InterPro" id="IPR012338">
    <property type="entry name" value="Beta-lactam/transpept-like"/>
</dbReference>
<evidence type="ECO:0000259" key="5">
    <source>
        <dbReference type="Pfam" id="PF00905"/>
    </source>
</evidence>
<dbReference type="InterPro" id="IPR005311">
    <property type="entry name" value="PBP_dimer"/>
</dbReference>
<dbReference type="EMBL" id="CP112932">
    <property type="protein sequence ID" value="WPY00373.1"/>
    <property type="molecule type" value="Genomic_DNA"/>
</dbReference>
<feature type="transmembrane region" description="Helical" evidence="4">
    <location>
        <begin position="59"/>
        <end position="78"/>
    </location>
</feature>
<evidence type="ECO:0000256" key="1">
    <source>
        <dbReference type="ARBA" id="ARBA00004370"/>
    </source>
</evidence>
<dbReference type="Gene3D" id="3.30.450.330">
    <property type="match status" value="1"/>
</dbReference>
<keyword evidence="2" id="KW-0645">Protease</keyword>
<accession>A0ABZ0URV3</accession>
<keyword evidence="8" id="KW-1185">Reference proteome</keyword>
<dbReference type="InterPro" id="IPR050515">
    <property type="entry name" value="Beta-lactam/transpept"/>
</dbReference>
<evidence type="ECO:0000256" key="2">
    <source>
        <dbReference type="ARBA" id="ARBA00022645"/>
    </source>
</evidence>
<gene>
    <name evidence="7" type="ORF">Trichorick_00246</name>
</gene>
<dbReference type="PANTHER" id="PTHR30627:SF1">
    <property type="entry name" value="PEPTIDOGLYCAN D,D-TRANSPEPTIDASE FTSI"/>
    <property type="match status" value="1"/>
</dbReference>
<reference evidence="7 8" key="1">
    <citation type="submission" date="2022-10" db="EMBL/GenBank/DDBJ databases">
        <title>Host association and intracellularity evolved multiple times independently in the Rickettsiales.</title>
        <authorList>
            <person name="Castelli M."/>
            <person name="Nardi T."/>
            <person name="Gammuto L."/>
            <person name="Bellinzona G."/>
            <person name="Sabaneyeva E."/>
            <person name="Potekhin A."/>
            <person name="Serra V."/>
            <person name="Petroni G."/>
            <person name="Sassera D."/>
        </authorList>
    </citation>
    <scope>NUCLEOTIDE SEQUENCE [LARGE SCALE GENOMIC DNA]</scope>
    <source>
        <strain evidence="7 8">Kr 154-4</strain>
    </source>
</reference>
<dbReference type="SUPFAM" id="SSF56519">
    <property type="entry name" value="Penicillin binding protein dimerisation domain"/>
    <property type="match status" value="1"/>
</dbReference>
<comment type="subcellular location">
    <subcellularLocation>
        <location evidence="1">Membrane</location>
    </subcellularLocation>
</comment>
<organism evidence="7 8">
    <name type="scientific">Candidatus Trichorickettsia mobilis</name>
    <dbReference type="NCBI Taxonomy" id="1346319"/>
    <lineage>
        <taxon>Bacteria</taxon>
        <taxon>Pseudomonadati</taxon>
        <taxon>Pseudomonadota</taxon>
        <taxon>Alphaproteobacteria</taxon>
        <taxon>Rickettsiales</taxon>
        <taxon>Rickettsiaceae</taxon>
        <taxon>Rickettsieae</taxon>
        <taxon>Candidatus Trichorickettsia</taxon>
    </lineage>
</organism>
<keyword evidence="4" id="KW-0812">Transmembrane</keyword>
<dbReference type="RefSeq" id="WP_323738448.1">
    <property type="nucleotide sequence ID" value="NZ_CP112932.1"/>
</dbReference>
<evidence type="ECO:0000256" key="4">
    <source>
        <dbReference type="SAM" id="Phobius"/>
    </source>
</evidence>
<feature type="domain" description="Penicillin-binding protein transpeptidase" evidence="5">
    <location>
        <begin position="265"/>
        <end position="564"/>
    </location>
</feature>
<evidence type="ECO:0000256" key="3">
    <source>
        <dbReference type="ARBA" id="ARBA00023136"/>
    </source>
</evidence>
<keyword evidence="2" id="KW-0121">Carboxypeptidase</keyword>
<dbReference type="Proteomes" id="UP001326613">
    <property type="component" value="Chromosome"/>
</dbReference>
<evidence type="ECO:0000313" key="8">
    <source>
        <dbReference type="Proteomes" id="UP001326613"/>
    </source>
</evidence>
<sequence length="598" mass="67211">MDVFNKLYQYWLQIKTCLCRNGRECWNDNQGFRNDTNQKSIYQIIFAWDLYDNSARFRIIIIIAVFALCFIGLIYRLIIVTNSNYVKSNEYSVKTNFRKEIVDRYGKVLTISVPSSSLFAYPAKVTDPRQSLNKLSKIIPNLNIENLLLELSSNKNFIWIARDLSPAIQTEITNLGLPGFGFEREQKRVYLFGRVLSHIIGYVGRDLIGLAGLEKKYDQFLRNVEQVNGANNANAALELSVDVRLQTILSEELESTIQQFNAVGGAAIVANPHNGEILAMVSKPDFDPHHPQKATNAQLFNTASHGIYEIGSGFKSITIAIGLDTEAITVNDAYNISYMRVGRFEVKDYHPRSGWHSVAEIFLHSSNIGTSQIILEIGKNNFKKYLKNLGLLEQLTIELPERGTPLFPADSRWTDLSLVTMSYGYGISISPLHFVQAMLPVVNGGYLYPLTLIKKQNDQINGKRVFSEETSRQMRKLLRLVVKEGTGKRADVKGYLVGGKTGTANKSVAGRYVQNSRISSFFGVLPASDPQYVVYVMLDDPKGNKQTSGHTTAGWNAAPLVNKIFERMVALYGLSAIDEESSEVQNILNIDYKIDHEI</sequence>
<feature type="domain" description="Penicillin-binding protein dimerisation" evidence="6">
    <location>
        <begin position="99"/>
        <end position="223"/>
    </location>
</feature>
<dbReference type="Gene3D" id="3.40.710.10">
    <property type="entry name" value="DD-peptidase/beta-lactamase superfamily"/>
    <property type="match status" value="1"/>
</dbReference>
<protein>
    <submittedName>
        <fullName evidence="7">Peptidoglycan synthase FtsI</fullName>
    </submittedName>
</protein>
<dbReference type="InterPro" id="IPR001460">
    <property type="entry name" value="PCN-bd_Tpept"/>
</dbReference>
<name>A0ABZ0URV3_9RICK</name>
<keyword evidence="4" id="KW-1133">Transmembrane helix</keyword>